<feature type="compositionally biased region" description="Pro residues" evidence="1">
    <location>
        <begin position="264"/>
        <end position="273"/>
    </location>
</feature>
<proteinExistence type="predicted"/>
<evidence type="ECO:0000256" key="1">
    <source>
        <dbReference type="SAM" id="MobiDB-lite"/>
    </source>
</evidence>
<dbReference type="AlphaFoldDB" id="A0A0F9DHI8"/>
<reference evidence="2" key="1">
    <citation type="journal article" date="2015" name="Nature">
        <title>Complex archaea that bridge the gap between prokaryotes and eukaryotes.</title>
        <authorList>
            <person name="Spang A."/>
            <person name="Saw J.H."/>
            <person name="Jorgensen S.L."/>
            <person name="Zaremba-Niedzwiedzka K."/>
            <person name="Martijn J."/>
            <person name="Lind A.E."/>
            <person name="van Eijk R."/>
            <person name="Schleper C."/>
            <person name="Guy L."/>
            <person name="Ettema T.J."/>
        </authorList>
    </citation>
    <scope>NUCLEOTIDE SEQUENCE</scope>
</reference>
<dbReference type="EMBL" id="LAZR01041641">
    <property type="protein sequence ID" value="KKL11473.1"/>
    <property type="molecule type" value="Genomic_DNA"/>
</dbReference>
<feature type="non-terminal residue" evidence="2">
    <location>
        <position position="1"/>
    </location>
</feature>
<feature type="non-terminal residue" evidence="2">
    <location>
        <position position="482"/>
    </location>
</feature>
<sequence>SNLAKVRNGIQTPITKVTDMPAPIYAGVANASAIGEATAAQYSLVYQNLNLTTNEAPDVIRAAFGLTQYDSGISTDSTFVGIFTATGESATFGQYIATQPLDRFNCGQEYVFTLDDTLVPTYGGMTRAVFTIDSAGICPDVEDYNTFEITETPSAGSGAPTLSGEDILLSVRARYPQQTTGMGIDFRDSSNIDSYNFTMITTLPETGDINDLTVYVQNGGWTTTGVDMLSRQLLSSGPNAGMVQLEVSVDYLGHFIVGGKKIPTPTPPPPTTQPPSGFGRTGIQPGSGSSGGSGSGADQSSANVHKVTYDVCNENISRIVVGHDRPVAPLIQLLSPQLGLVEASLVENQPYTELNRNAEVSRYVYEAPLGSGEKYFTIYAVDHQSNIASKIILIEGCEGTIIFVNDKIVLPEIFDFKYSIENSTIRPATAPHHYISENATLPVSAIVDSPIVPLKRAELRVVTLGESDQNYTAIPMDITPLI</sequence>
<protein>
    <submittedName>
        <fullName evidence="2">Uncharacterized protein</fullName>
    </submittedName>
</protein>
<organism evidence="2">
    <name type="scientific">marine sediment metagenome</name>
    <dbReference type="NCBI Taxonomy" id="412755"/>
    <lineage>
        <taxon>unclassified sequences</taxon>
        <taxon>metagenomes</taxon>
        <taxon>ecological metagenomes</taxon>
    </lineage>
</organism>
<feature type="region of interest" description="Disordered" evidence="1">
    <location>
        <begin position="260"/>
        <end position="300"/>
    </location>
</feature>
<comment type="caution">
    <text evidence="2">The sequence shown here is derived from an EMBL/GenBank/DDBJ whole genome shotgun (WGS) entry which is preliminary data.</text>
</comment>
<name>A0A0F9DHI8_9ZZZZ</name>
<evidence type="ECO:0000313" key="2">
    <source>
        <dbReference type="EMBL" id="KKL11473.1"/>
    </source>
</evidence>
<gene>
    <name evidence="2" type="ORF">LCGC14_2545470</name>
</gene>
<accession>A0A0F9DHI8</accession>